<evidence type="ECO:0000256" key="1">
    <source>
        <dbReference type="ARBA" id="ARBA00008798"/>
    </source>
</evidence>
<dbReference type="eggNOG" id="COG1508">
    <property type="taxonomic scope" value="Bacteria"/>
</dbReference>
<name>E3CXI4_9BACT</name>
<dbReference type="GO" id="GO:0006352">
    <property type="term" value="P:DNA-templated transcription initiation"/>
    <property type="evidence" value="ECO:0007669"/>
    <property type="project" value="InterPro"/>
</dbReference>
<dbReference type="AlphaFoldDB" id="E3CXI4"/>
<keyword evidence="5" id="KW-0805">Transcription regulation</keyword>
<evidence type="ECO:0000256" key="8">
    <source>
        <dbReference type="ARBA" id="ARBA00023163"/>
    </source>
</evidence>
<keyword evidence="12" id="KW-1185">Reference proteome</keyword>
<dbReference type="STRING" id="584708.Apau_1124"/>
<dbReference type="EMBL" id="CM001022">
    <property type="protein sequence ID" value="EFQ23550.1"/>
    <property type="molecule type" value="Genomic_DNA"/>
</dbReference>
<dbReference type="GO" id="GO:0001216">
    <property type="term" value="F:DNA-binding transcription activator activity"/>
    <property type="evidence" value="ECO:0007669"/>
    <property type="project" value="InterPro"/>
</dbReference>
<dbReference type="GO" id="GO:0000428">
    <property type="term" value="C:DNA-directed RNA polymerase complex"/>
    <property type="evidence" value="ECO:0007669"/>
    <property type="project" value="UniProtKB-KW"/>
</dbReference>
<dbReference type="RefSeq" id="WP_006300746.1">
    <property type="nucleotide sequence ID" value="NZ_CM001022.1"/>
</dbReference>
<dbReference type="OrthoDB" id="3527at2"/>
<evidence type="ECO:0000256" key="2">
    <source>
        <dbReference type="ARBA" id="ARBA00022478"/>
    </source>
</evidence>
<keyword evidence="2" id="KW-0240">DNA-directed RNA polymerase</keyword>
<organism evidence="11 12">
    <name type="scientific">Aminomonas paucivorans DSM 12260</name>
    <dbReference type="NCBI Taxonomy" id="584708"/>
    <lineage>
        <taxon>Bacteria</taxon>
        <taxon>Thermotogati</taxon>
        <taxon>Synergistota</taxon>
        <taxon>Synergistia</taxon>
        <taxon>Synergistales</taxon>
        <taxon>Synergistaceae</taxon>
        <taxon>Aminomonas</taxon>
    </lineage>
</organism>
<keyword evidence="3" id="KW-0808">Transferase</keyword>
<dbReference type="GO" id="GO:0016779">
    <property type="term" value="F:nucleotidyltransferase activity"/>
    <property type="evidence" value="ECO:0007669"/>
    <property type="project" value="UniProtKB-KW"/>
</dbReference>
<dbReference type="Gene3D" id="1.10.10.60">
    <property type="entry name" value="Homeodomain-like"/>
    <property type="match status" value="1"/>
</dbReference>
<dbReference type="PANTHER" id="PTHR32248:SF4">
    <property type="entry name" value="RNA POLYMERASE SIGMA-54 FACTOR"/>
    <property type="match status" value="1"/>
</dbReference>
<evidence type="ECO:0000256" key="5">
    <source>
        <dbReference type="ARBA" id="ARBA00023015"/>
    </source>
</evidence>
<evidence type="ECO:0000259" key="10">
    <source>
        <dbReference type="Pfam" id="PF04963"/>
    </source>
</evidence>
<keyword evidence="4" id="KW-0548">Nucleotidyltransferase</keyword>
<evidence type="ECO:0000256" key="3">
    <source>
        <dbReference type="ARBA" id="ARBA00022679"/>
    </source>
</evidence>
<protein>
    <submittedName>
        <fullName evidence="11">RNA polymerase, sigma 54 subunit, RpoN</fullName>
    </submittedName>
</protein>
<accession>E3CXI4</accession>
<dbReference type="GO" id="GO:0003677">
    <property type="term" value="F:DNA binding"/>
    <property type="evidence" value="ECO:0007669"/>
    <property type="project" value="UniProtKB-KW"/>
</dbReference>
<keyword evidence="6" id="KW-0731">Sigma factor</keyword>
<dbReference type="InterPro" id="IPR000394">
    <property type="entry name" value="RNA_pol_sigma_54"/>
</dbReference>
<feature type="domain" description="RNA polymerase sigma factor 54 core-binding" evidence="10">
    <location>
        <begin position="72"/>
        <end position="246"/>
    </location>
</feature>
<dbReference type="PANTHER" id="PTHR32248">
    <property type="entry name" value="RNA POLYMERASE SIGMA-54 FACTOR"/>
    <property type="match status" value="1"/>
</dbReference>
<dbReference type="PaxDb" id="584708-Apau_1124"/>
<evidence type="ECO:0000313" key="11">
    <source>
        <dbReference type="EMBL" id="EFQ23550.1"/>
    </source>
</evidence>
<feature type="domain" description="RNA polymerase sigma factor 54 DNA-binding" evidence="9">
    <location>
        <begin position="260"/>
        <end position="393"/>
    </location>
</feature>
<comment type="similarity">
    <text evidence="1">Belongs to the sigma-54 factor family.</text>
</comment>
<gene>
    <name evidence="11" type="ORF">Apau_1124</name>
</gene>
<dbReference type="GO" id="GO:0016987">
    <property type="term" value="F:sigma factor activity"/>
    <property type="evidence" value="ECO:0007669"/>
    <property type="project" value="UniProtKB-KW"/>
</dbReference>
<dbReference type="Pfam" id="PF04552">
    <property type="entry name" value="Sigma54_DBD"/>
    <property type="match status" value="1"/>
</dbReference>
<keyword evidence="7" id="KW-0238">DNA-binding</keyword>
<proteinExistence type="inferred from homology"/>
<dbReference type="InterPro" id="IPR007634">
    <property type="entry name" value="RNA_pol_sigma_54_DNA-bd"/>
</dbReference>
<dbReference type="Pfam" id="PF04963">
    <property type="entry name" value="Sigma54_CBD"/>
    <property type="match status" value="1"/>
</dbReference>
<dbReference type="InterPro" id="IPR007046">
    <property type="entry name" value="RNA_pol_sigma_54_core-bd"/>
</dbReference>
<reference evidence="11 12" key="1">
    <citation type="journal article" date="2010" name="Stand. Genomic Sci.">
        <title>Non-contiguous finished genome sequence of Aminomonas paucivorans type strain (GLU-3).</title>
        <authorList>
            <person name="Pitluck S."/>
            <person name="Yasawong M."/>
            <person name="Held B."/>
            <person name="Lapidus A."/>
            <person name="Nolan M."/>
            <person name="Copeland A."/>
            <person name="Lucas S."/>
            <person name="Del Rio T.G."/>
            <person name="Tice H."/>
            <person name="Cheng J.F."/>
            <person name="Chertkov O."/>
            <person name="Goodwin L."/>
            <person name="Tapia R."/>
            <person name="Han C."/>
            <person name="Liolios K."/>
            <person name="Ivanova N."/>
            <person name="Mavromatis K."/>
            <person name="Ovchinnikova G."/>
            <person name="Pati A."/>
            <person name="Chen A."/>
            <person name="Palaniappan K."/>
            <person name="Land M."/>
            <person name="Hauser L."/>
            <person name="Chang Y.J."/>
            <person name="Jeffries C.D."/>
            <person name="Pukall R."/>
            <person name="Spring S."/>
            <person name="Rohde M."/>
            <person name="Sikorski J."/>
            <person name="Goker M."/>
            <person name="Woyke T."/>
            <person name="Bristow J."/>
            <person name="Eisen J.A."/>
            <person name="Markowitz V."/>
            <person name="Hugenholtz P."/>
            <person name="Kyrpides N.C."/>
            <person name="Klenk H.P."/>
        </authorList>
    </citation>
    <scope>NUCLEOTIDE SEQUENCE [LARGE SCALE GENOMIC DNA]</scope>
    <source>
        <strain evidence="11 12">DSM 12260</strain>
    </source>
</reference>
<dbReference type="PROSITE" id="PS50044">
    <property type="entry name" value="SIGMA54_3"/>
    <property type="match status" value="1"/>
</dbReference>
<dbReference type="HOGENOM" id="CLU_673767_0_0_0"/>
<sequence>MTWPELRQEPRPQPSLTQRPYLWLQGNWLFLSPEDLTESLRSLARGLPAVIRPPQGRPLSLDALGVDLPGEAGLEEALHSQVASCPGLGQDPTPPELWVQLLGPRGLLNVSPAEGAALLGLPPASFLRNLEALQAWADPPGLFARDLQECLLLQLRRLGRDPSDEATLLREGREDLEGGTLKHFCQVQDWDPGRLEAALAALRRLDPAPGRGLVPTRTVRPELSLLPGSDGSVDCRLLREHQPRVEWASDLPAGETDRRLRELLLHLGLRSRTLVRLGLALAHRQRAFLLDSAAPRAPLGLRTLSDDTGISPSTLSRCLNQTWAQTLRGTLPLAFLLARSPRRRPDLDYDTLEALLRDAQEKGLPDRRVAEALGLPRRTVTYHRLRLGLVPSNRAGTARPGARGPHES</sequence>
<evidence type="ECO:0000256" key="4">
    <source>
        <dbReference type="ARBA" id="ARBA00022695"/>
    </source>
</evidence>
<dbReference type="Proteomes" id="UP000005096">
    <property type="component" value="Chromosome"/>
</dbReference>
<keyword evidence="8" id="KW-0804">Transcription</keyword>
<evidence type="ECO:0000259" key="9">
    <source>
        <dbReference type="Pfam" id="PF04552"/>
    </source>
</evidence>
<evidence type="ECO:0000256" key="7">
    <source>
        <dbReference type="ARBA" id="ARBA00023125"/>
    </source>
</evidence>
<evidence type="ECO:0000313" key="12">
    <source>
        <dbReference type="Proteomes" id="UP000005096"/>
    </source>
</evidence>
<evidence type="ECO:0000256" key="6">
    <source>
        <dbReference type="ARBA" id="ARBA00023082"/>
    </source>
</evidence>
<dbReference type="PRINTS" id="PR00045">
    <property type="entry name" value="SIGMA54FCT"/>
</dbReference>